<evidence type="ECO:0000313" key="3">
    <source>
        <dbReference type="EMBL" id="KAK4514619.1"/>
    </source>
</evidence>
<proteinExistence type="predicted"/>
<reference evidence="3 4" key="1">
    <citation type="submission" date="2022-11" db="EMBL/GenBank/DDBJ databases">
        <title>Mucor velutinosus strain NIH1002 WGS.</title>
        <authorList>
            <person name="Subramanian P."/>
            <person name="Mullikin J.C."/>
            <person name="Segre J.A."/>
            <person name="Zelazny A.M."/>
        </authorList>
    </citation>
    <scope>NUCLEOTIDE SEQUENCE [LARGE SCALE GENOMIC DNA]</scope>
    <source>
        <strain evidence="3 4">NIH1002</strain>
    </source>
</reference>
<feature type="coiled-coil region" evidence="1">
    <location>
        <begin position="10"/>
        <end position="64"/>
    </location>
</feature>
<keyword evidence="4" id="KW-1185">Reference proteome</keyword>
<dbReference type="EMBL" id="JASEJX010000015">
    <property type="protein sequence ID" value="KAK4514619.1"/>
    <property type="molecule type" value="Genomic_DNA"/>
</dbReference>
<accession>A0AAN7DDN6</accession>
<evidence type="ECO:0000256" key="1">
    <source>
        <dbReference type="SAM" id="Coils"/>
    </source>
</evidence>
<feature type="compositionally biased region" description="Low complexity" evidence="2">
    <location>
        <begin position="86"/>
        <end position="101"/>
    </location>
</feature>
<evidence type="ECO:0000256" key="2">
    <source>
        <dbReference type="SAM" id="MobiDB-lite"/>
    </source>
</evidence>
<dbReference type="AlphaFoldDB" id="A0AAN7DDN6"/>
<name>A0AAN7DDN6_9FUNG</name>
<dbReference type="RefSeq" id="XP_064681285.1">
    <property type="nucleotide sequence ID" value="XM_064821599.1"/>
</dbReference>
<comment type="caution">
    <text evidence="3">The sequence shown here is derived from an EMBL/GenBank/DDBJ whole genome shotgun (WGS) entry which is preliminary data.</text>
</comment>
<dbReference type="Proteomes" id="UP001304243">
    <property type="component" value="Unassembled WGS sequence"/>
</dbReference>
<evidence type="ECO:0000313" key="4">
    <source>
        <dbReference type="Proteomes" id="UP001304243"/>
    </source>
</evidence>
<feature type="region of interest" description="Disordered" evidence="2">
    <location>
        <begin position="71"/>
        <end position="101"/>
    </location>
</feature>
<dbReference type="GeneID" id="89945922"/>
<gene>
    <name evidence="3" type="ORF">ATC70_002220</name>
</gene>
<organism evidence="3 4">
    <name type="scientific">Mucor velutinosus</name>
    <dbReference type="NCBI Taxonomy" id="708070"/>
    <lineage>
        <taxon>Eukaryota</taxon>
        <taxon>Fungi</taxon>
        <taxon>Fungi incertae sedis</taxon>
        <taxon>Mucoromycota</taxon>
        <taxon>Mucoromycotina</taxon>
        <taxon>Mucoromycetes</taxon>
        <taxon>Mucorales</taxon>
        <taxon>Mucorineae</taxon>
        <taxon>Mucoraceae</taxon>
        <taxon>Mucor</taxon>
    </lineage>
</organism>
<sequence>MATNLQGMDMNQLQMILNQLQEQLTSVTARVNEHDGLLARLDTLEKENSELKKLLQDKDLAIQKLQGAASGHVVPSGSSRPTAVEGSTLNTTTGTMNTKATKSPSYANVAKAAAILPDPATEAKQAKKRLAIGRAFTTAARKGPQGYQYVYIGRSKKIARSEVRSLLRKAGVDLGRVLDICFPASDVIGILVHVQYVQDFTALLEACETEFFFDFDPLDPANIADPKYDSLTLDQRTALIMEFTAARCLQTLAFLRPLNVSGVGKYFVEQGWICDEDLSVSVGDAIQRFAKKEPKRANFLFRRKINADSANEDSAMEQ</sequence>
<keyword evidence="1" id="KW-0175">Coiled coil</keyword>
<protein>
    <submittedName>
        <fullName evidence="3">Uncharacterized protein</fullName>
    </submittedName>
</protein>